<evidence type="ECO:0000256" key="3">
    <source>
        <dbReference type="ARBA" id="ARBA00022980"/>
    </source>
</evidence>
<evidence type="ECO:0000256" key="7">
    <source>
        <dbReference type="SAM" id="MobiDB-lite"/>
    </source>
</evidence>
<evidence type="ECO:0000256" key="2">
    <source>
        <dbReference type="ARBA" id="ARBA00009864"/>
    </source>
</evidence>
<dbReference type="EMBL" id="CP069035">
    <property type="protein sequence ID" value="QRD02142.1"/>
    <property type="molecule type" value="Genomic_DNA"/>
</dbReference>
<dbReference type="GO" id="GO:0003735">
    <property type="term" value="F:structural constituent of ribosome"/>
    <property type="evidence" value="ECO:0007669"/>
    <property type="project" value="UniProtKB-UniRule"/>
</dbReference>
<name>A0A7U2FBE8_PHANO</name>
<dbReference type="AlphaFoldDB" id="A0A7U2FBE8"/>
<dbReference type="InterPro" id="IPR016939">
    <property type="entry name" value="Ribosomal_mS23_fun"/>
</dbReference>
<dbReference type="PANTHER" id="PTHR37799">
    <property type="entry name" value="37S RIBOSOMAL PROTEIN S25, MITOCHONDRIAL"/>
    <property type="match status" value="1"/>
</dbReference>
<dbReference type="SMR" id="A0A7U2FBE8"/>
<evidence type="ECO:0000313" key="9">
    <source>
        <dbReference type="Proteomes" id="UP000663193"/>
    </source>
</evidence>
<evidence type="ECO:0000256" key="1">
    <source>
        <dbReference type="ARBA" id="ARBA00004173"/>
    </source>
</evidence>
<dbReference type="VEuPathDB" id="FungiDB:JI435_051200"/>
<keyword evidence="5 6" id="KW-0687">Ribonucleoprotein</keyword>
<dbReference type="OrthoDB" id="5542239at2759"/>
<feature type="region of interest" description="Disordered" evidence="7">
    <location>
        <begin position="211"/>
        <end position="262"/>
    </location>
</feature>
<evidence type="ECO:0000256" key="6">
    <source>
        <dbReference type="PIRNR" id="PIRNR029764"/>
    </source>
</evidence>
<dbReference type="Proteomes" id="UP000663193">
    <property type="component" value="Chromosome 13"/>
</dbReference>
<evidence type="ECO:0000313" key="8">
    <source>
        <dbReference type="EMBL" id="QRD02142.1"/>
    </source>
</evidence>
<comment type="subcellular location">
    <subcellularLocation>
        <location evidence="1 6">Mitochondrion</location>
    </subcellularLocation>
</comment>
<comment type="subunit">
    <text evidence="6">Component of the mitochondrial small ribosomal subunit.</text>
</comment>
<reference evidence="9" key="1">
    <citation type="journal article" date="2021" name="BMC Genomics">
        <title>Chromosome-level genome assembly and manually-curated proteome of model necrotroph Parastagonospora nodorum Sn15 reveals a genome-wide trove of candidate effector homologs, and redundancy of virulence-related functions within an accessory chromosome.</title>
        <authorList>
            <person name="Bertazzoni S."/>
            <person name="Jones D.A.B."/>
            <person name="Phan H.T."/>
            <person name="Tan K.-C."/>
            <person name="Hane J.K."/>
        </authorList>
    </citation>
    <scope>NUCLEOTIDE SEQUENCE [LARGE SCALE GENOMIC DNA]</scope>
    <source>
        <strain evidence="9">SN15 / ATCC MYA-4574 / FGSC 10173)</strain>
    </source>
</reference>
<protein>
    <recommendedName>
        <fullName evidence="6">37S ribosomal protein S25, mitochondrial</fullName>
    </recommendedName>
</protein>
<sequence length="262" mass="29769">MGRYDFRPLRVRQTAKALFDSKRNPNLPQWYEVVGNIPPGETLARPILRAPKVRHARKASKLFKPLPITYAEDKLRSDFFGDHPWELARPRLIVEDSGNDAKKYDWSKIVQPGKQLDGESVVQRQMWLMKHRNLSKASAYDAARQEFYAHRHRNEIRARIAKEEAQYVGAYFGKGPLEIGMELEDKSWEAWKRWANVQIEDEQAMRAQMFSGQSDEAPEGEGSDMSAGEYDMAVEELAGQGSIPNTPQSTVVPEGTSAPAHA</sequence>
<dbReference type="PIRSF" id="PIRSF029764">
    <property type="entry name" value="RSM25"/>
    <property type="match status" value="1"/>
</dbReference>
<gene>
    <name evidence="8" type="ORF">JI435_051200</name>
</gene>
<dbReference type="KEGG" id="pno:SNOG_05120"/>
<dbReference type="RefSeq" id="XP_001795530.1">
    <property type="nucleotide sequence ID" value="XM_001795478.1"/>
</dbReference>
<dbReference type="GO" id="GO:0005763">
    <property type="term" value="C:mitochondrial small ribosomal subunit"/>
    <property type="evidence" value="ECO:0007669"/>
    <property type="project" value="UniProtKB-UniRule"/>
</dbReference>
<organism evidence="8 9">
    <name type="scientific">Phaeosphaeria nodorum (strain SN15 / ATCC MYA-4574 / FGSC 10173)</name>
    <name type="common">Glume blotch fungus</name>
    <name type="synonym">Parastagonospora nodorum</name>
    <dbReference type="NCBI Taxonomy" id="321614"/>
    <lineage>
        <taxon>Eukaryota</taxon>
        <taxon>Fungi</taxon>
        <taxon>Dikarya</taxon>
        <taxon>Ascomycota</taxon>
        <taxon>Pezizomycotina</taxon>
        <taxon>Dothideomycetes</taxon>
        <taxon>Pleosporomycetidae</taxon>
        <taxon>Pleosporales</taxon>
        <taxon>Pleosporineae</taxon>
        <taxon>Phaeosphaeriaceae</taxon>
        <taxon>Parastagonospora</taxon>
    </lineage>
</organism>
<comment type="similarity">
    <text evidence="2">Belongs to the mitochondrion-specific ribosomal protein mS23 family.</text>
</comment>
<keyword evidence="9" id="KW-1185">Reference proteome</keyword>
<evidence type="ECO:0000256" key="5">
    <source>
        <dbReference type="ARBA" id="ARBA00023274"/>
    </source>
</evidence>
<dbReference type="PANTHER" id="PTHR37799:SF1">
    <property type="entry name" value="SMALL RIBOSOMAL SUBUNIT PROTEIN MS23"/>
    <property type="match status" value="1"/>
</dbReference>
<keyword evidence="4 6" id="KW-0496">Mitochondrion</keyword>
<dbReference type="InterPro" id="IPR059242">
    <property type="entry name" value="mS23_dom"/>
</dbReference>
<dbReference type="CDD" id="cd23701">
    <property type="entry name" value="At1g26750"/>
    <property type="match status" value="1"/>
</dbReference>
<proteinExistence type="inferred from homology"/>
<dbReference type="OMA" id="ENWKIWA"/>
<dbReference type="Pfam" id="PF13741">
    <property type="entry name" value="MRP-S25"/>
    <property type="match status" value="1"/>
</dbReference>
<keyword evidence="3 6" id="KW-0689">Ribosomal protein</keyword>
<evidence type="ECO:0000256" key="4">
    <source>
        <dbReference type="ARBA" id="ARBA00023128"/>
    </source>
</evidence>
<accession>A0A7U2FBE8</accession>
<feature type="compositionally biased region" description="Polar residues" evidence="7">
    <location>
        <begin position="242"/>
        <end position="251"/>
    </location>
</feature>